<name>A0A816MJH9_9BILA</name>
<keyword evidence="6 8" id="KW-0342">GTP-binding</keyword>
<comment type="subunit">
    <text evidence="7">Heterodimers with GPN1 or GPN3. Binds to RNA polymerase II (RNAPII).</text>
</comment>
<comment type="function">
    <text evidence="1 8">Small GTPase required for proper localization of RNA polymerase II and III (RNAPII and RNAPIII). May act at an RNAP assembly step prior to nuclear import.</text>
</comment>
<dbReference type="InterPro" id="IPR004130">
    <property type="entry name" value="Gpn"/>
</dbReference>
<evidence type="ECO:0000256" key="7">
    <source>
        <dbReference type="ARBA" id="ARBA00046611"/>
    </source>
</evidence>
<evidence type="ECO:0000313" key="19">
    <source>
        <dbReference type="Proteomes" id="UP000663866"/>
    </source>
</evidence>
<evidence type="ECO:0000313" key="12">
    <source>
        <dbReference type="EMBL" id="CAF2056378.1"/>
    </source>
</evidence>
<gene>
    <name evidence="16" type="ORF">BYL167_LOCUS24722</name>
    <name evidence="9" type="ORF">CJN711_LOCUS11784</name>
    <name evidence="10" type="ORF">KQP761_LOCUS4273</name>
    <name evidence="11" type="ORF">MBJ925_LOCUS8211</name>
    <name evidence="14" type="ORF">OVN521_LOCUS8948</name>
    <name evidence="17" type="ORF">SMN809_LOCUS52835</name>
    <name evidence="15" type="ORF">UXM345_LOCUS14559</name>
    <name evidence="12" type="ORF">WKI299_LOCUS11299</name>
    <name evidence="13" type="ORF">XDN619_LOCUS35977</name>
</gene>
<evidence type="ECO:0000313" key="17">
    <source>
        <dbReference type="EMBL" id="CAF4923586.1"/>
    </source>
</evidence>
<reference evidence="11" key="1">
    <citation type="submission" date="2021-02" db="EMBL/GenBank/DDBJ databases">
        <authorList>
            <person name="Nowell W R."/>
        </authorList>
    </citation>
    <scope>NUCLEOTIDE SEQUENCE</scope>
</reference>
<dbReference type="InterPro" id="IPR030231">
    <property type="entry name" value="Gpn2"/>
</dbReference>
<keyword evidence="5 8" id="KW-0378">Hydrolase</keyword>
<evidence type="ECO:0000313" key="13">
    <source>
        <dbReference type="EMBL" id="CAF2259291.1"/>
    </source>
</evidence>
<evidence type="ECO:0000256" key="5">
    <source>
        <dbReference type="ARBA" id="ARBA00022801"/>
    </source>
</evidence>
<evidence type="ECO:0000256" key="2">
    <source>
        <dbReference type="ARBA" id="ARBA00005290"/>
    </source>
</evidence>
<protein>
    <recommendedName>
        <fullName evidence="3 8">GPN-loop GTPase 2</fullName>
    </recommendedName>
</protein>
<keyword evidence="4 8" id="KW-0547">Nucleotide-binding</keyword>
<sequence length="326" mass="37109">MSVVFGQIVVGPPGSGKTTYCAAIQDYYNKCITDGSSRHVYIVNLDAANIDMPYECAIDLVDLITVDDVCDNLNLGPNGALMYCIEYIENNIDWLLKRLRALVDKHSSSLPPPYILFDCPGQIELYTHHGSIHHIIEKLVKGVDLRLCCVTLIDSYYCSNSSNFISALLTSLSMMLHLELPHVNILSKIDLIERYGSLEYNIDFYTEVLDLSYLMKNKNFNKDKFQPKLAKKFRNFNKALCEVIQDYSLVSYIPLNVQDRLSIEKVNNTIDKANGFIFGHLKNDDLSQRTNLMSNAFGVEQFEYAKTAKIRENYTFADDEEGELED</sequence>
<evidence type="ECO:0000313" key="11">
    <source>
        <dbReference type="EMBL" id="CAF2000560.1"/>
    </source>
</evidence>
<dbReference type="Proteomes" id="UP000663824">
    <property type="component" value="Unassembled WGS sequence"/>
</dbReference>
<evidence type="ECO:0000313" key="16">
    <source>
        <dbReference type="EMBL" id="CAF4229499.1"/>
    </source>
</evidence>
<dbReference type="Proteomes" id="UP000676336">
    <property type="component" value="Unassembled WGS sequence"/>
</dbReference>
<dbReference type="Proteomes" id="UP000663887">
    <property type="component" value="Unassembled WGS sequence"/>
</dbReference>
<dbReference type="CDD" id="cd17871">
    <property type="entry name" value="GPN2"/>
    <property type="match status" value="1"/>
</dbReference>
<dbReference type="Proteomes" id="UP000681967">
    <property type="component" value="Unassembled WGS sequence"/>
</dbReference>
<dbReference type="EMBL" id="CAJNRE010002979">
    <property type="protein sequence ID" value="CAF2000560.1"/>
    <property type="molecule type" value="Genomic_DNA"/>
</dbReference>
<dbReference type="Pfam" id="PF03029">
    <property type="entry name" value="ATP_bind_1"/>
    <property type="match status" value="1"/>
</dbReference>
<dbReference type="FunFam" id="3.40.50.300:FF:000338">
    <property type="entry name" value="GPN-loop GTPase 2"/>
    <property type="match status" value="1"/>
</dbReference>
<dbReference type="InterPro" id="IPR027417">
    <property type="entry name" value="P-loop_NTPase"/>
</dbReference>
<evidence type="ECO:0000313" key="14">
    <source>
        <dbReference type="EMBL" id="CAF3890388.1"/>
    </source>
</evidence>
<dbReference type="Proteomes" id="UP000663855">
    <property type="component" value="Unassembled WGS sequence"/>
</dbReference>
<dbReference type="EMBL" id="CAJNRG010018526">
    <property type="protein sequence ID" value="CAF2259291.1"/>
    <property type="molecule type" value="Genomic_DNA"/>
</dbReference>
<evidence type="ECO:0000313" key="9">
    <source>
        <dbReference type="EMBL" id="CAF1196332.1"/>
    </source>
</evidence>
<dbReference type="EMBL" id="CAJNRF010004116">
    <property type="protein sequence ID" value="CAF2056378.1"/>
    <property type="molecule type" value="Genomic_DNA"/>
</dbReference>
<dbReference type="Proteomes" id="UP000663856">
    <property type="component" value="Unassembled WGS sequence"/>
</dbReference>
<comment type="similarity">
    <text evidence="2 8">Belongs to the GPN-loop GTPase family.</text>
</comment>
<dbReference type="Proteomes" id="UP000663866">
    <property type="component" value="Unassembled WGS sequence"/>
</dbReference>
<evidence type="ECO:0000256" key="1">
    <source>
        <dbReference type="ARBA" id="ARBA00003181"/>
    </source>
</evidence>
<dbReference type="EMBL" id="CAJNOW010000755">
    <property type="protein sequence ID" value="CAF1290916.1"/>
    <property type="molecule type" value="Genomic_DNA"/>
</dbReference>
<evidence type="ECO:0000313" key="15">
    <source>
        <dbReference type="EMBL" id="CAF3972377.1"/>
    </source>
</evidence>
<dbReference type="SUPFAM" id="SSF52540">
    <property type="entry name" value="P-loop containing nucleoside triphosphate hydrolases"/>
    <property type="match status" value="1"/>
</dbReference>
<dbReference type="Gene3D" id="3.40.50.300">
    <property type="entry name" value="P-loop containing nucleotide triphosphate hydrolases"/>
    <property type="match status" value="1"/>
</dbReference>
<dbReference type="AlphaFoldDB" id="A0A816MJH9"/>
<proteinExistence type="inferred from homology"/>
<dbReference type="GO" id="GO:0005737">
    <property type="term" value="C:cytoplasm"/>
    <property type="evidence" value="ECO:0007669"/>
    <property type="project" value="TreeGrafter"/>
</dbReference>
<evidence type="ECO:0000256" key="8">
    <source>
        <dbReference type="RuleBase" id="RU365059"/>
    </source>
</evidence>
<evidence type="ECO:0000313" key="18">
    <source>
        <dbReference type="Proteomes" id="UP000663824"/>
    </source>
</evidence>
<evidence type="ECO:0000256" key="3">
    <source>
        <dbReference type="ARBA" id="ARBA00014588"/>
    </source>
</evidence>
<dbReference type="GO" id="GO:0003924">
    <property type="term" value="F:GTPase activity"/>
    <property type="evidence" value="ECO:0007669"/>
    <property type="project" value="TreeGrafter"/>
</dbReference>
<dbReference type="EMBL" id="CAJOBG010001061">
    <property type="protein sequence ID" value="CAF3890388.1"/>
    <property type="molecule type" value="Genomic_DNA"/>
</dbReference>
<dbReference type="EMBL" id="CAJNOV010005041">
    <property type="protein sequence ID" value="CAF1196332.1"/>
    <property type="molecule type" value="Genomic_DNA"/>
</dbReference>
<organism evidence="11 18">
    <name type="scientific">Rotaria magnacalcarata</name>
    <dbReference type="NCBI Taxonomy" id="392030"/>
    <lineage>
        <taxon>Eukaryota</taxon>
        <taxon>Metazoa</taxon>
        <taxon>Spiralia</taxon>
        <taxon>Gnathifera</taxon>
        <taxon>Rotifera</taxon>
        <taxon>Eurotatoria</taxon>
        <taxon>Bdelloidea</taxon>
        <taxon>Philodinida</taxon>
        <taxon>Philodinidae</taxon>
        <taxon>Rotaria</taxon>
    </lineage>
</organism>
<accession>A0A816MJH9</accession>
<dbReference type="OrthoDB" id="5839at2759"/>
<dbReference type="Proteomes" id="UP000663842">
    <property type="component" value="Unassembled WGS sequence"/>
</dbReference>
<dbReference type="Proteomes" id="UP000663834">
    <property type="component" value="Unassembled WGS sequence"/>
</dbReference>
<dbReference type="GO" id="GO:0005525">
    <property type="term" value="F:GTP binding"/>
    <property type="evidence" value="ECO:0007669"/>
    <property type="project" value="UniProtKB-KW"/>
</dbReference>
<evidence type="ECO:0000256" key="4">
    <source>
        <dbReference type="ARBA" id="ARBA00022741"/>
    </source>
</evidence>
<dbReference type="EMBL" id="CAJOBH010022430">
    <property type="protein sequence ID" value="CAF4229499.1"/>
    <property type="molecule type" value="Genomic_DNA"/>
</dbReference>
<dbReference type="EMBL" id="CAJOBF010001661">
    <property type="protein sequence ID" value="CAF3972377.1"/>
    <property type="molecule type" value="Genomic_DNA"/>
</dbReference>
<evidence type="ECO:0000313" key="10">
    <source>
        <dbReference type="EMBL" id="CAF1290916.1"/>
    </source>
</evidence>
<keyword evidence="19" id="KW-1185">Reference proteome</keyword>
<evidence type="ECO:0000256" key="6">
    <source>
        <dbReference type="ARBA" id="ARBA00023134"/>
    </source>
</evidence>
<dbReference type="PANTHER" id="PTHR21231:SF3">
    <property type="entry name" value="GPN-LOOP GTPASE 2"/>
    <property type="match status" value="1"/>
</dbReference>
<dbReference type="EMBL" id="CAJOBI010180302">
    <property type="protein sequence ID" value="CAF4923586.1"/>
    <property type="molecule type" value="Genomic_DNA"/>
</dbReference>
<comment type="caution">
    <text evidence="11">The sequence shown here is derived from an EMBL/GenBank/DDBJ whole genome shotgun (WGS) entry which is preliminary data.</text>
</comment>
<dbReference type="PANTHER" id="PTHR21231">
    <property type="entry name" value="XPA-BINDING PROTEIN 1-RELATED"/>
    <property type="match status" value="1"/>
</dbReference>